<evidence type="ECO:0000313" key="3">
    <source>
        <dbReference type="EMBL" id="TVY29064.1"/>
    </source>
</evidence>
<feature type="compositionally biased region" description="Basic and acidic residues" evidence="1">
    <location>
        <begin position="1079"/>
        <end position="1101"/>
    </location>
</feature>
<feature type="compositionally biased region" description="Basic and acidic residues" evidence="1">
    <location>
        <begin position="1108"/>
        <end position="1119"/>
    </location>
</feature>
<dbReference type="InterPro" id="IPR056196">
    <property type="entry name" value="Mmc1_C"/>
</dbReference>
<dbReference type="Pfam" id="PF23867">
    <property type="entry name" value="Mmc1_N"/>
    <property type="match status" value="1"/>
</dbReference>
<feature type="region of interest" description="Disordered" evidence="1">
    <location>
        <begin position="187"/>
        <end position="210"/>
    </location>
</feature>
<dbReference type="Gene3D" id="2.20.70.10">
    <property type="match status" value="1"/>
</dbReference>
<dbReference type="PROSITE" id="PS01159">
    <property type="entry name" value="WW_DOMAIN_1"/>
    <property type="match status" value="1"/>
</dbReference>
<feature type="compositionally biased region" description="Acidic residues" evidence="1">
    <location>
        <begin position="890"/>
        <end position="902"/>
    </location>
</feature>
<feature type="compositionally biased region" description="Polar residues" evidence="1">
    <location>
        <begin position="263"/>
        <end position="278"/>
    </location>
</feature>
<comment type="caution">
    <text evidence="3">The sequence shown here is derived from an EMBL/GenBank/DDBJ whole genome shotgun (WGS) entry which is preliminary data.</text>
</comment>
<dbReference type="SUPFAM" id="SSF51045">
    <property type="entry name" value="WW domain"/>
    <property type="match status" value="1"/>
</dbReference>
<dbReference type="EMBL" id="QGMH01000022">
    <property type="protein sequence ID" value="TVY29064.1"/>
    <property type="molecule type" value="Genomic_DNA"/>
</dbReference>
<dbReference type="RefSeq" id="XP_031007852.1">
    <property type="nucleotide sequence ID" value="XM_031147455.1"/>
</dbReference>
<protein>
    <submittedName>
        <fullName evidence="3">WW domain-containing protein</fullName>
    </submittedName>
</protein>
<accession>A0A8H8U0A1</accession>
<feature type="region of interest" description="Disordered" evidence="1">
    <location>
        <begin position="40"/>
        <end position="64"/>
    </location>
</feature>
<feature type="region of interest" description="Disordered" evidence="1">
    <location>
        <begin position="263"/>
        <end position="287"/>
    </location>
</feature>
<dbReference type="AlphaFoldDB" id="A0A8H8U0A1"/>
<feature type="region of interest" description="Disordered" evidence="1">
    <location>
        <begin position="870"/>
        <end position="934"/>
    </location>
</feature>
<evidence type="ECO:0000259" key="2">
    <source>
        <dbReference type="PROSITE" id="PS50020"/>
    </source>
</evidence>
<gene>
    <name evidence="3" type="ORF">LHYA1_G002479</name>
</gene>
<dbReference type="InterPro" id="IPR001202">
    <property type="entry name" value="WW_dom"/>
</dbReference>
<dbReference type="PANTHER" id="PTHR38644">
    <property type="entry name" value="EXPRESSED PROTEIN"/>
    <property type="match status" value="1"/>
</dbReference>
<feature type="compositionally biased region" description="Pro residues" evidence="1">
    <location>
        <begin position="913"/>
        <end position="926"/>
    </location>
</feature>
<dbReference type="PANTHER" id="PTHR38644:SF1">
    <property type="entry name" value="EXPRESSED PROTEIN"/>
    <property type="match status" value="1"/>
</dbReference>
<keyword evidence="4" id="KW-1185">Reference proteome</keyword>
<dbReference type="PROSITE" id="PS50020">
    <property type="entry name" value="WW_DOMAIN_2"/>
    <property type="match status" value="1"/>
</dbReference>
<evidence type="ECO:0000313" key="4">
    <source>
        <dbReference type="Proteomes" id="UP000431533"/>
    </source>
</evidence>
<feature type="region of interest" description="Disordered" evidence="1">
    <location>
        <begin position="956"/>
        <end position="1036"/>
    </location>
</feature>
<feature type="domain" description="WW" evidence="2">
    <location>
        <begin position="927"/>
        <end position="961"/>
    </location>
</feature>
<sequence>MHENKPHPLLAQVPLTVSPFVSLPASTTLPYTYKTLPSTLPPSSTGITASAGGEDKTPYIVSSSGHAAHPDEIIKSCKALQSYIQKVQDDADKELKAWEDSIAARELAEKRRVAPGWLDSEARILEPERKNTGTGSQELAHENLMDADVSRAEASGLQGTPVALPRGEGDELDRAFGGLGFGGIKCGPELKKAQPRPTQKPFPSSITMPPRIPRVGTCLSKTSRVAIAPRSSQICPICSLSRTARSATSTKRRRFQPKFLLSSCRQQSGTASASTTNDPPRVPPKSPRLELHDALLELQKDAANYINISKLQLALRGLEQIPGEEMIRVAILGIADGGASLRKAKELLRLLLADPLKSEEEWERVLLDHRPRSKPILIRVGGNGVEEGGYSSQMVQEIHVSSPTIGGYKLEILVLELGVEGMAMGQQLDRFLDSALVPTMEIPTSNTGRYTPITTPVHRSLLVGQGIRGASEFLSMSSLSTLQEEPFHSWNIVQPAVDFQGENPAEKEKLPIQFIDISQASSALGSFRKSVNNALDYERNWFASGVPALVEWMKIGKEAPDGVLRRPIYYLIESLLLNTEHSIRLESRRQQDAHLSRKISSVVIHRLRKGLAEWAEGAHTELRDQLDIAFHGRRWRKLGWWKLFWRVDDVSMIASDILNQRFLTEAEKELIFLAGRIEEAGIFSVSTAKPENWAYKPIQLKKKELKLGVRPPRPDVTDLVIQEDTQEGKMKNQPWPLNIPLTRSYIATDTVPALQALAQKLVLQTLITSSSFSAFAALTYISTLSTGLYEAGAVAAVGIVWSLRRMQGKWETARTFWEGEVREEGRKAVRSVEGIVGDVLKVPDDIVPVDPELKRAEEVLTEVAQKLKACDNAPEQSTTAIESKGVPPTDLEDGEYEEGGQDEPDKQNNSNAPPLPDEAPPLPSEAPPSDDGWAPIWEETAKAFYFYNRFTHATQWTNPRVPDTSTNTTLPPPPGLSPAPAPETSQSPPPPTEAVITGYNPAIHGDYDPSAWYAQPSAPPPSAPQDPNSADPYAATAAFNRFTGRFQAPEISTDNFNDENKSKRQMNAFFDVDAAANSHDGRSLKAERSGKKLSKTELKTFKEKRKAKKEEKRRAWLRD</sequence>
<feature type="region of interest" description="Disordered" evidence="1">
    <location>
        <begin position="1078"/>
        <end position="1119"/>
    </location>
</feature>
<dbReference type="GeneID" id="41982677"/>
<dbReference type="OrthoDB" id="5319015at2759"/>
<dbReference type="Pfam" id="PF23868">
    <property type="entry name" value="Mmc1_C"/>
    <property type="match status" value="1"/>
</dbReference>
<dbReference type="InterPro" id="IPR036020">
    <property type="entry name" value="WW_dom_sf"/>
</dbReference>
<organism evidence="3 4">
    <name type="scientific">Lachnellula hyalina</name>
    <dbReference type="NCBI Taxonomy" id="1316788"/>
    <lineage>
        <taxon>Eukaryota</taxon>
        <taxon>Fungi</taxon>
        <taxon>Dikarya</taxon>
        <taxon>Ascomycota</taxon>
        <taxon>Pezizomycotina</taxon>
        <taxon>Leotiomycetes</taxon>
        <taxon>Helotiales</taxon>
        <taxon>Lachnaceae</taxon>
        <taxon>Lachnellula</taxon>
    </lineage>
</organism>
<name>A0A8H8U0A1_9HELO</name>
<proteinExistence type="predicted"/>
<feature type="compositionally biased region" description="Pro residues" evidence="1">
    <location>
        <begin position="970"/>
        <end position="992"/>
    </location>
</feature>
<evidence type="ECO:0000256" key="1">
    <source>
        <dbReference type="SAM" id="MobiDB-lite"/>
    </source>
</evidence>
<dbReference type="Proteomes" id="UP000431533">
    <property type="component" value="Unassembled WGS sequence"/>
</dbReference>
<reference evidence="3 4" key="1">
    <citation type="submission" date="2018-05" db="EMBL/GenBank/DDBJ databases">
        <title>Genome sequencing and assembly of the regulated plant pathogen Lachnellula willkommii and related sister species for the development of diagnostic species identification markers.</title>
        <authorList>
            <person name="Giroux E."/>
            <person name="Bilodeau G."/>
        </authorList>
    </citation>
    <scope>NUCLEOTIDE SEQUENCE [LARGE SCALE GENOMIC DNA]</scope>
    <source>
        <strain evidence="3 4">CBS 185.66</strain>
    </source>
</reference>